<dbReference type="Pfam" id="PF07811">
    <property type="entry name" value="TadE"/>
    <property type="match status" value="1"/>
</dbReference>
<keyword evidence="4" id="KW-1185">Reference proteome</keyword>
<feature type="transmembrane region" description="Helical" evidence="1">
    <location>
        <begin position="20"/>
        <end position="41"/>
    </location>
</feature>
<sequence>MSGPSTILRDTRGAAAAEMALVLPFLIALLFGSMELGNYFWQEHVVIKQVRDGARFASRLPLSADYDCADEVFAVDPDADYTPEEQILNVTTTGRVDGSGPRRFPSDRAPCGSATQAVSIAMRCVAKDDYRGIYTGLDGDIPVVKVSAALTYEPLFNLLGFDATGMCLVAESEVAVAGL</sequence>
<name>A0ABP7SW20_9SPHN</name>
<dbReference type="RefSeq" id="WP_344706841.1">
    <property type="nucleotide sequence ID" value="NZ_BAABBQ010000001.1"/>
</dbReference>
<protein>
    <recommendedName>
        <fullName evidence="2">TadE-like domain-containing protein</fullName>
    </recommendedName>
</protein>
<dbReference type="Proteomes" id="UP001500235">
    <property type="component" value="Unassembled WGS sequence"/>
</dbReference>
<evidence type="ECO:0000256" key="1">
    <source>
        <dbReference type="SAM" id="Phobius"/>
    </source>
</evidence>
<gene>
    <name evidence="3" type="ORF">GCM10022280_15790</name>
</gene>
<dbReference type="EMBL" id="BAABBQ010000001">
    <property type="protein sequence ID" value="GAA4017403.1"/>
    <property type="molecule type" value="Genomic_DNA"/>
</dbReference>
<keyword evidence="1" id="KW-1133">Transmembrane helix</keyword>
<evidence type="ECO:0000313" key="4">
    <source>
        <dbReference type="Proteomes" id="UP001500235"/>
    </source>
</evidence>
<evidence type="ECO:0000259" key="2">
    <source>
        <dbReference type="Pfam" id="PF07811"/>
    </source>
</evidence>
<evidence type="ECO:0000313" key="3">
    <source>
        <dbReference type="EMBL" id="GAA4017403.1"/>
    </source>
</evidence>
<accession>A0ABP7SW20</accession>
<reference evidence="4" key="1">
    <citation type="journal article" date="2019" name="Int. J. Syst. Evol. Microbiol.">
        <title>The Global Catalogue of Microorganisms (GCM) 10K type strain sequencing project: providing services to taxonomists for standard genome sequencing and annotation.</title>
        <authorList>
            <consortium name="The Broad Institute Genomics Platform"/>
            <consortium name="The Broad Institute Genome Sequencing Center for Infectious Disease"/>
            <person name="Wu L."/>
            <person name="Ma J."/>
        </authorList>
    </citation>
    <scope>NUCLEOTIDE SEQUENCE [LARGE SCALE GENOMIC DNA]</scope>
    <source>
        <strain evidence="4">JCM 17563</strain>
    </source>
</reference>
<proteinExistence type="predicted"/>
<feature type="domain" description="TadE-like" evidence="2">
    <location>
        <begin position="13"/>
        <end position="55"/>
    </location>
</feature>
<organism evidence="3 4">
    <name type="scientific">Sphingomonas swuensis</name>
    <dbReference type="NCBI Taxonomy" id="977800"/>
    <lineage>
        <taxon>Bacteria</taxon>
        <taxon>Pseudomonadati</taxon>
        <taxon>Pseudomonadota</taxon>
        <taxon>Alphaproteobacteria</taxon>
        <taxon>Sphingomonadales</taxon>
        <taxon>Sphingomonadaceae</taxon>
        <taxon>Sphingomonas</taxon>
    </lineage>
</organism>
<comment type="caution">
    <text evidence="3">The sequence shown here is derived from an EMBL/GenBank/DDBJ whole genome shotgun (WGS) entry which is preliminary data.</text>
</comment>
<keyword evidence="1" id="KW-0812">Transmembrane</keyword>
<keyword evidence="1" id="KW-0472">Membrane</keyword>
<dbReference type="InterPro" id="IPR012495">
    <property type="entry name" value="TadE-like_dom"/>
</dbReference>